<name>A0ABS9KZV7_9BACT</name>
<evidence type="ECO:0000313" key="2">
    <source>
        <dbReference type="Proteomes" id="UP001165367"/>
    </source>
</evidence>
<dbReference type="InterPro" id="IPR022385">
    <property type="entry name" value="Rhs_assc_core"/>
</dbReference>
<evidence type="ECO:0008006" key="3">
    <source>
        <dbReference type="Google" id="ProtNLM"/>
    </source>
</evidence>
<accession>A0ABS9KZV7</accession>
<dbReference type="EMBL" id="JAKLTR010000026">
    <property type="protein sequence ID" value="MCG2617851.1"/>
    <property type="molecule type" value="Genomic_DNA"/>
</dbReference>
<keyword evidence="2" id="KW-1185">Reference proteome</keyword>
<dbReference type="RefSeq" id="WP_237876729.1">
    <property type="nucleotide sequence ID" value="NZ_JAKLTR010000026.1"/>
</dbReference>
<dbReference type="Gene3D" id="2.180.10.10">
    <property type="entry name" value="RHS repeat-associated core"/>
    <property type="match status" value="1"/>
</dbReference>
<dbReference type="Proteomes" id="UP001165367">
    <property type="component" value="Unassembled WGS sequence"/>
</dbReference>
<comment type="caution">
    <text evidence="1">The sequence shown here is derived from an EMBL/GenBank/DDBJ whole genome shotgun (WGS) entry which is preliminary data.</text>
</comment>
<protein>
    <recommendedName>
        <fullName evidence="3">RHS repeat-associated core domain-containing protein</fullName>
    </recommendedName>
</protein>
<evidence type="ECO:0000313" key="1">
    <source>
        <dbReference type="EMBL" id="MCG2617851.1"/>
    </source>
</evidence>
<gene>
    <name evidence="1" type="ORF">LZZ85_26355</name>
</gene>
<proteinExistence type="predicted"/>
<organism evidence="1 2">
    <name type="scientific">Terrimonas ginsenosidimutans</name>
    <dbReference type="NCBI Taxonomy" id="2908004"/>
    <lineage>
        <taxon>Bacteria</taxon>
        <taxon>Pseudomonadati</taxon>
        <taxon>Bacteroidota</taxon>
        <taxon>Chitinophagia</taxon>
        <taxon>Chitinophagales</taxon>
        <taxon>Chitinophagaceae</taxon>
        <taxon>Terrimonas</taxon>
    </lineage>
</organism>
<reference evidence="1" key="1">
    <citation type="submission" date="2022-01" db="EMBL/GenBank/DDBJ databases">
        <authorList>
            <person name="Jo J.-H."/>
            <person name="Im W.-T."/>
        </authorList>
    </citation>
    <scope>NUCLEOTIDE SEQUENCE</scope>
    <source>
        <strain evidence="1">NA20</strain>
    </source>
</reference>
<dbReference type="NCBIfam" id="TIGR03696">
    <property type="entry name" value="Rhs_assc_core"/>
    <property type="match status" value="1"/>
</dbReference>
<sequence>MPVNKNGYLYIVASPGQCPGVSNETNSDVFFDNLQVTHVRGRLLEESHYYPFGLTMAGISSKALAFGGPENKLRYNGYEQQSGEFSDGSGLEWYDYKHRFYDNQIGRFFCVDRLADQFPYYTPYQFAGNEVPNAIDLDGLEPYRAVNPKQLFYQAATDITRAMARGWDKLTGLFSSNKTEVYTPSSNGSSLVTTYEKNRYVGGNLEQWVVDGIQSSSNNMPAIGPYILVDKTTEKTKVEVSHIQTAGKFELETKAETDGSSATVKGTIKKVNVSGVNMDLSATVTKDGEGTKTKVEAKTSTNPFSIGGMLEVTQSKTGNFDSGKVGVLFQVKKETPNGSTIKNTTTVGKTF</sequence>